<keyword evidence="4" id="KW-1185">Reference proteome</keyword>
<accession>A0A151ATH2</accession>
<dbReference type="PANTHER" id="PTHR37478">
    <property type="match status" value="1"/>
</dbReference>
<comment type="caution">
    <text evidence="3">The sequence shown here is derived from an EMBL/GenBank/DDBJ whole genome shotgun (WGS) entry which is preliminary data.</text>
</comment>
<name>A0A151ATH2_9CLOT</name>
<dbReference type="PANTHER" id="PTHR37478:SF2">
    <property type="entry name" value="UPF0251 PROTEIN TK0562"/>
    <property type="match status" value="1"/>
</dbReference>
<dbReference type="InterPro" id="IPR002852">
    <property type="entry name" value="UPF0251"/>
</dbReference>
<evidence type="ECO:0000256" key="1">
    <source>
        <dbReference type="ARBA" id="ARBA00009350"/>
    </source>
</evidence>
<reference evidence="3 4" key="1">
    <citation type="submission" date="2016-02" db="EMBL/GenBank/DDBJ databases">
        <title>Genome sequence of Clostridium tepidiprofundi DSM 19306.</title>
        <authorList>
            <person name="Poehlein A."/>
            <person name="Daniel R."/>
        </authorList>
    </citation>
    <scope>NUCLEOTIDE SEQUENCE [LARGE SCALE GENOMIC DNA]</scope>
    <source>
        <strain evidence="3 4">DSM 19306</strain>
    </source>
</reference>
<gene>
    <name evidence="3" type="ORF">CLTEP_24790</name>
</gene>
<evidence type="ECO:0000313" key="4">
    <source>
        <dbReference type="Proteomes" id="UP000075531"/>
    </source>
</evidence>
<protein>
    <recommendedName>
        <fullName evidence="2">UPF0251 protein CLTEP_24790</fullName>
    </recommendedName>
</protein>
<organism evidence="3 4">
    <name type="scientific">Clostridium tepidiprofundi DSM 19306</name>
    <dbReference type="NCBI Taxonomy" id="1121338"/>
    <lineage>
        <taxon>Bacteria</taxon>
        <taxon>Bacillati</taxon>
        <taxon>Bacillota</taxon>
        <taxon>Clostridia</taxon>
        <taxon>Eubacteriales</taxon>
        <taxon>Clostridiaceae</taxon>
        <taxon>Clostridium</taxon>
    </lineage>
</organism>
<dbReference type="AlphaFoldDB" id="A0A151ATH2"/>
<dbReference type="RefSeq" id="WP_066827124.1">
    <property type="nucleotide sequence ID" value="NZ_LTBA01000054.1"/>
</dbReference>
<evidence type="ECO:0000256" key="2">
    <source>
        <dbReference type="HAMAP-Rule" id="MF_00674"/>
    </source>
</evidence>
<comment type="similarity">
    <text evidence="1 2">Belongs to the UPF0251 family.</text>
</comment>
<dbReference type="HAMAP" id="MF_00674">
    <property type="entry name" value="UPF0251"/>
    <property type="match status" value="1"/>
</dbReference>
<proteinExistence type="inferred from homology"/>
<dbReference type="EMBL" id="LTBA01000054">
    <property type="protein sequence ID" value="KYH30893.1"/>
    <property type="molecule type" value="Genomic_DNA"/>
</dbReference>
<dbReference type="OrthoDB" id="280278at2"/>
<dbReference type="Proteomes" id="UP000075531">
    <property type="component" value="Unassembled WGS sequence"/>
</dbReference>
<dbReference type="PATRIC" id="fig|1121338.3.peg.2570"/>
<evidence type="ECO:0000313" key="3">
    <source>
        <dbReference type="EMBL" id="KYH30893.1"/>
    </source>
</evidence>
<dbReference type="STRING" id="1121338.CLTEP_24790"/>
<sequence length="169" mass="19068">MPRPRKWRRVGYIPDVKVFGPLNVDNANNDIVTLNVEELESIRLMDLEGLDQVACAEKMGIARSTFQRIYSETKSKIADSLVNGKVIKIEGGNYTLNICNIHCKNCGYSWEESYENITSDDMKCPKCGAEVELICCECNDSEFCGRCGRGRNRGMGRGLGNRRGRMMKK</sequence>
<dbReference type="Pfam" id="PF02001">
    <property type="entry name" value="DUF134"/>
    <property type="match status" value="1"/>
</dbReference>